<evidence type="ECO:0000313" key="3">
    <source>
        <dbReference type="Proteomes" id="UP000006524"/>
    </source>
</evidence>
<dbReference type="RefSeq" id="YP_004322402.1">
    <property type="nucleotide sequence ID" value="NC_015279.1"/>
</dbReference>
<protein>
    <recommendedName>
        <fullName evidence="1">DUF7441 domain-containing protein</fullName>
    </recommendedName>
</protein>
<dbReference type="EMBL" id="GU071095">
    <property type="protein sequence ID" value="ADO97588.1"/>
    <property type="molecule type" value="Genomic_DNA"/>
</dbReference>
<dbReference type="Proteomes" id="UP000006524">
    <property type="component" value="Segment"/>
</dbReference>
<feature type="domain" description="DUF7441" evidence="1">
    <location>
        <begin position="2"/>
        <end position="69"/>
    </location>
</feature>
<gene>
    <name evidence="2" type="ORF">SSM2_255</name>
</gene>
<dbReference type="InterPro" id="IPR055864">
    <property type="entry name" value="DUF7441"/>
</dbReference>
<organism evidence="2 3">
    <name type="scientific">Synechococcus phage S-SM2</name>
    <dbReference type="NCBI Taxonomy" id="444860"/>
    <lineage>
        <taxon>Viruses</taxon>
        <taxon>Duplodnaviria</taxon>
        <taxon>Heunggongvirae</taxon>
        <taxon>Uroviricota</taxon>
        <taxon>Caudoviricetes</taxon>
        <taxon>Pantevenvirales</taxon>
        <taxon>Kyanoviridae</taxon>
        <taxon>Nilusvirus</taxon>
        <taxon>Nilusvirus ssm2</taxon>
    </lineage>
</organism>
<proteinExistence type="predicted"/>
<evidence type="ECO:0000313" key="2">
    <source>
        <dbReference type="EMBL" id="ADO97588.1"/>
    </source>
</evidence>
<dbReference type="KEGG" id="vg:10326878"/>
<name>E3SJE0_9CAUD</name>
<sequence>MVKIFKQTSDDPYDRHSYRLNVPGSNSVVVEDYELLRAIWFEKCRNFTGCTVDVLDKKQNKKKTNGGFK</sequence>
<accession>E3SJE0</accession>
<keyword evidence="3" id="KW-1185">Reference proteome</keyword>
<dbReference type="OrthoDB" id="28815at10239"/>
<dbReference type="Pfam" id="PF24225">
    <property type="entry name" value="DUF7441"/>
    <property type="match status" value="1"/>
</dbReference>
<dbReference type="GeneID" id="10326878"/>
<reference evidence="2 3" key="1">
    <citation type="journal article" date="2010" name="Environ. Microbiol.">
        <title>Genomic analysis of oceanic cyanobacterial myoviruses compared with T4-like myoviruses from diverse hosts and environments.</title>
        <authorList>
            <person name="Sullivan M.B."/>
            <person name="Huang K.H."/>
            <person name="Ignacio-Espinoza J.C."/>
            <person name="Berlin A.M."/>
            <person name="Kelly L."/>
            <person name="Weigele P.R."/>
            <person name="DeFrancesco A.S."/>
            <person name="Kern S.E."/>
            <person name="Thompson L.R."/>
            <person name="Young S."/>
            <person name="Yandava C."/>
            <person name="Fu R."/>
            <person name="Krastins B."/>
            <person name="Chase M."/>
            <person name="Sarracino D."/>
            <person name="Osburne M.S."/>
            <person name="Henn M.R."/>
            <person name="Chisholm S.W."/>
        </authorList>
    </citation>
    <scope>NUCLEOTIDE SEQUENCE [LARGE SCALE GENOMIC DNA]</scope>
    <source>
        <strain evidence="2">8017-1</strain>
    </source>
</reference>
<evidence type="ECO:0000259" key="1">
    <source>
        <dbReference type="Pfam" id="PF24225"/>
    </source>
</evidence>